<reference evidence="2" key="3">
    <citation type="submission" date="2025-09" db="UniProtKB">
        <authorList>
            <consortium name="Ensembl"/>
        </authorList>
    </citation>
    <scope>IDENTIFICATION</scope>
</reference>
<dbReference type="PANTHER" id="PTHR23093:SF18">
    <property type="entry name" value="GLUTAMATE RICH 6"/>
    <property type="match status" value="1"/>
</dbReference>
<keyword evidence="3" id="KW-1185">Reference proteome</keyword>
<name>A0A493TLA4_ANAPP</name>
<dbReference type="AlphaFoldDB" id="A0A493TLA4"/>
<dbReference type="InterPro" id="IPR029281">
    <property type="entry name" value="FAM194_C"/>
</dbReference>
<proteinExistence type="predicted"/>
<sequence>MQGLAGTTEFTTSVALPKRFHAVAVPLPTHSPFLKVSTSVILGNTGACEATTAADTMSGQQSTSTLLEMETPGIANPTTVQKPPGISVSVQTEASWLYEHAYKKSPLPDKFSSLDILCNLEFKEDFVKLFKQSLHTLPSVGLPTILAYRPESSWDSMQIEVEEDCTPKCEFCGSVLKPFPSFEDTCPRSQDYESKFCCEQNRDLYEFIVKETKNRESAWDVPIAIEPHESHGTEAERRLSKERAYQRQQERQMARQLALLAAETTTVAECSRQPGTISYLLSQEPPSPTGWTLVPGERAEKLKEEPISYSITCCDFTVVGGRVVKNELLEKYYKHGGKFLTMLPDGTAQIFYPSGNLAVIVIRERKWFICIVQEDKHTNAEIQALFESNGRSTCYYPHGSVWINMNVQGGQYLDKAGSRVRRWTWPNSLTSSGPCVPLRPIFISLNQHVGVRIVGQDKITVSFLAMGQQAKFNVGTRVQVSPASRPCPPTLLSEDDLLLLALRVRILRLFDKLRGCLSFPSNEQWEKIKPPAYLMTQTLKILHLCTTSDLSEELRSSVRAIVNAQV</sequence>
<evidence type="ECO:0000259" key="1">
    <source>
        <dbReference type="Pfam" id="PF14977"/>
    </source>
</evidence>
<gene>
    <name evidence="2" type="primary">ERICH6</name>
</gene>
<dbReference type="Proteomes" id="UP000016666">
    <property type="component" value="Chromosome 9"/>
</dbReference>
<dbReference type="Ensembl" id="ENSAPLT00000025966.1">
    <property type="protein sequence ID" value="ENSAPLP00000026634.1"/>
    <property type="gene ID" value="ENSAPLG00000010497.2"/>
</dbReference>
<dbReference type="Pfam" id="PF14977">
    <property type="entry name" value="FAM194"/>
    <property type="match status" value="1"/>
</dbReference>
<reference evidence="2" key="2">
    <citation type="submission" date="2025-08" db="UniProtKB">
        <authorList>
            <consortium name="Ensembl"/>
        </authorList>
    </citation>
    <scope>IDENTIFICATION</scope>
</reference>
<dbReference type="GeneTree" id="ENSGT00940000153655"/>
<accession>A0A493TLA4</accession>
<dbReference type="PANTHER" id="PTHR23093">
    <property type="entry name" value="SIMILAR TO CHROMOSOME 3 OPEN READING FRAME 20"/>
    <property type="match status" value="1"/>
</dbReference>
<evidence type="ECO:0000313" key="2">
    <source>
        <dbReference type="Ensembl" id="ENSAPLP00000026634.1"/>
    </source>
</evidence>
<feature type="domain" description="FAM194 C-terminal" evidence="1">
    <location>
        <begin position="326"/>
        <end position="528"/>
    </location>
</feature>
<reference evidence="2 3" key="1">
    <citation type="submission" date="2017-10" db="EMBL/GenBank/DDBJ databases">
        <title>A new Pekin duck reference genome.</title>
        <authorList>
            <person name="Hou Z.-C."/>
            <person name="Zhou Z.-K."/>
            <person name="Zhu F."/>
            <person name="Hou S.-S."/>
        </authorList>
    </citation>
    <scope>NUCLEOTIDE SEQUENCE [LARGE SCALE GENOMIC DNA]</scope>
</reference>
<organism evidence="2 3">
    <name type="scientific">Anas platyrhynchos platyrhynchos</name>
    <name type="common">Northern mallard</name>
    <dbReference type="NCBI Taxonomy" id="8840"/>
    <lineage>
        <taxon>Eukaryota</taxon>
        <taxon>Metazoa</taxon>
        <taxon>Chordata</taxon>
        <taxon>Craniata</taxon>
        <taxon>Vertebrata</taxon>
        <taxon>Euteleostomi</taxon>
        <taxon>Archelosauria</taxon>
        <taxon>Archosauria</taxon>
        <taxon>Dinosauria</taxon>
        <taxon>Saurischia</taxon>
        <taxon>Theropoda</taxon>
        <taxon>Coelurosauria</taxon>
        <taxon>Aves</taxon>
        <taxon>Neognathae</taxon>
        <taxon>Galloanserae</taxon>
        <taxon>Anseriformes</taxon>
        <taxon>Anatidae</taxon>
        <taxon>Anatinae</taxon>
        <taxon>Anas</taxon>
    </lineage>
</organism>
<protein>
    <submittedName>
        <fullName evidence="2">Glutamate rich 6</fullName>
    </submittedName>
</protein>
<evidence type="ECO:0000313" key="3">
    <source>
        <dbReference type="Proteomes" id="UP000016666"/>
    </source>
</evidence>
<dbReference type="GO" id="GO:0005634">
    <property type="term" value="C:nucleus"/>
    <property type="evidence" value="ECO:0007669"/>
    <property type="project" value="Ensembl"/>
</dbReference>